<reference evidence="6" key="1">
    <citation type="submission" date="2020-06" db="EMBL/GenBank/DDBJ databases">
        <title>Draft genome sequences of strains closely related to Aspergillus parafelis and Aspergillus hiratsukae.</title>
        <authorList>
            <person name="Dos Santos R.A.C."/>
            <person name="Rivero-Menendez O."/>
            <person name="Steenwyk J.L."/>
            <person name="Mead M.E."/>
            <person name="Goldman G.H."/>
            <person name="Alastruey-Izquierdo A."/>
            <person name="Rokas A."/>
        </authorList>
    </citation>
    <scope>NUCLEOTIDE SEQUENCE</scope>
    <source>
        <strain evidence="6">CNM-CM7691</strain>
    </source>
</reference>
<dbReference type="GO" id="GO:0008171">
    <property type="term" value="F:O-methyltransferase activity"/>
    <property type="evidence" value="ECO:0007669"/>
    <property type="project" value="InterPro"/>
</dbReference>
<dbReference type="GO" id="GO:0044550">
    <property type="term" value="P:secondary metabolite biosynthetic process"/>
    <property type="evidence" value="ECO:0007669"/>
    <property type="project" value="UniProtKB-ARBA"/>
</dbReference>
<evidence type="ECO:0000313" key="6">
    <source>
        <dbReference type="EMBL" id="KAF7181480.1"/>
    </source>
</evidence>
<proteinExistence type="inferred from homology"/>
<evidence type="ECO:0000256" key="3">
    <source>
        <dbReference type="ARBA" id="ARBA00022691"/>
    </source>
</evidence>
<accession>A0A8H6V872</accession>
<evidence type="ECO:0000256" key="4">
    <source>
        <dbReference type="ARBA" id="ARBA00038277"/>
    </source>
</evidence>
<evidence type="ECO:0000256" key="2">
    <source>
        <dbReference type="ARBA" id="ARBA00022679"/>
    </source>
</evidence>
<dbReference type="InterPro" id="IPR029063">
    <property type="entry name" value="SAM-dependent_MTases_sf"/>
</dbReference>
<feature type="domain" description="O-methyltransferase C-terminal" evidence="5">
    <location>
        <begin position="252"/>
        <end position="436"/>
    </location>
</feature>
<dbReference type="PROSITE" id="PS51683">
    <property type="entry name" value="SAM_OMT_II"/>
    <property type="match status" value="1"/>
</dbReference>
<dbReference type="SUPFAM" id="SSF53335">
    <property type="entry name" value="S-adenosyl-L-methionine-dependent methyltransferases"/>
    <property type="match status" value="1"/>
</dbReference>
<keyword evidence="1" id="KW-0489">Methyltransferase</keyword>
<sequence>MLAVLTVQQDRQGNRGVTMCLVAQPTATNLGIAAILRFIAEPHTPPPTSVFCTMFNLPEVATRLSKNVEVLVDEIDKTGSQPNCGNPTLLGPRGLAAREEIIVAAEKLLQQGRGPGPSLLSLLESAVDVGTIQTLIRLEVPDQVPSTGSITYDALAKKLKTPVAPELLQRLIRFTRLAGFLDEDEEGAVKHSPMSAIFVSDPDSAGQARFMADFGIRPCSFLYESIKLDPSGEVTRLGPLALMAREPGAHEGPTFFEVLEKDPVNRNRWHDGMAVHNDSMVRHVAGAYDWHAVQSLVDIGGSEGHVATVIAKAFPHIQVTVQDRPEIIEKARRRVDQHRNITFEEHDFFTPQPRIADAYFLRLILHDWNDADCTRIVRQISSALRPGARLLIMDAVLPEPGEGSLQSERQLRRSDIGMYTLFSAKERSLVQMRRLVEDCDSRLRFEKLYTPPGSHASMLSWICE</sequence>
<organism evidence="6 7">
    <name type="scientific">Aspergillus felis</name>
    <dbReference type="NCBI Taxonomy" id="1287682"/>
    <lineage>
        <taxon>Eukaryota</taxon>
        <taxon>Fungi</taxon>
        <taxon>Dikarya</taxon>
        <taxon>Ascomycota</taxon>
        <taxon>Pezizomycotina</taxon>
        <taxon>Eurotiomycetes</taxon>
        <taxon>Eurotiomycetidae</taxon>
        <taxon>Eurotiales</taxon>
        <taxon>Aspergillaceae</taxon>
        <taxon>Aspergillus</taxon>
        <taxon>Aspergillus subgen. Fumigati</taxon>
    </lineage>
</organism>
<evidence type="ECO:0000313" key="7">
    <source>
        <dbReference type="Proteomes" id="UP000641853"/>
    </source>
</evidence>
<dbReference type="AlphaFoldDB" id="A0A8H6V872"/>
<evidence type="ECO:0000256" key="1">
    <source>
        <dbReference type="ARBA" id="ARBA00022603"/>
    </source>
</evidence>
<dbReference type="InterPro" id="IPR036388">
    <property type="entry name" value="WH-like_DNA-bd_sf"/>
</dbReference>
<dbReference type="SUPFAM" id="SSF46785">
    <property type="entry name" value="Winged helix' DNA-binding domain"/>
    <property type="match status" value="1"/>
</dbReference>
<evidence type="ECO:0000259" key="5">
    <source>
        <dbReference type="Pfam" id="PF00891"/>
    </source>
</evidence>
<dbReference type="PANTHER" id="PTHR43712">
    <property type="entry name" value="PUTATIVE (AFU_ORTHOLOGUE AFUA_4G14580)-RELATED"/>
    <property type="match status" value="1"/>
</dbReference>
<dbReference type="InterPro" id="IPR001077">
    <property type="entry name" value="COMT_C"/>
</dbReference>
<dbReference type="InterPro" id="IPR016461">
    <property type="entry name" value="COMT-like"/>
</dbReference>
<dbReference type="Gene3D" id="3.40.50.150">
    <property type="entry name" value="Vaccinia Virus protein VP39"/>
    <property type="match status" value="1"/>
</dbReference>
<dbReference type="PANTHER" id="PTHR43712:SF5">
    <property type="entry name" value="O-METHYLTRANSFERASE ASQN-RELATED"/>
    <property type="match status" value="1"/>
</dbReference>
<comment type="caution">
    <text evidence="6">The sequence shown here is derived from an EMBL/GenBank/DDBJ whole genome shotgun (WGS) entry which is preliminary data.</text>
</comment>
<dbReference type="GO" id="GO:0032259">
    <property type="term" value="P:methylation"/>
    <property type="evidence" value="ECO:0007669"/>
    <property type="project" value="UniProtKB-KW"/>
</dbReference>
<gene>
    <name evidence="6" type="ORF">CNMCM7691_000698</name>
</gene>
<keyword evidence="3" id="KW-0949">S-adenosyl-L-methionine</keyword>
<dbReference type="Gene3D" id="1.10.10.10">
    <property type="entry name" value="Winged helix-like DNA-binding domain superfamily/Winged helix DNA-binding domain"/>
    <property type="match status" value="1"/>
</dbReference>
<dbReference type="InterPro" id="IPR036390">
    <property type="entry name" value="WH_DNA-bd_sf"/>
</dbReference>
<comment type="similarity">
    <text evidence="4">Belongs to the class I-like SAM-binding methyltransferase superfamily. Cation-independent O-methyltransferase family.</text>
</comment>
<dbReference type="Proteomes" id="UP000641853">
    <property type="component" value="Unassembled WGS sequence"/>
</dbReference>
<protein>
    <recommendedName>
        <fullName evidence="5">O-methyltransferase C-terminal domain-containing protein</fullName>
    </recommendedName>
</protein>
<name>A0A8H6V872_9EURO</name>
<dbReference type="Pfam" id="PF00891">
    <property type="entry name" value="Methyltransf_2"/>
    <property type="match status" value="1"/>
</dbReference>
<keyword evidence="7" id="KW-1185">Reference proteome</keyword>
<dbReference type="EMBL" id="JACBAG010001811">
    <property type="protein sequence ID" value="KAF7181480.1"/>
    <property type="molecule type" value="Genomic_DNA"/>
</dbReference>
<keyword evidence="2" id="KW-0808">Transferase</keyword>